<feature type="domain" description="Copper-binding protein MbnP-like" evidence="1">
    <location>
        <begin position="31"/>
        <end position="239"/>
    </location>
</feature>
<comment type="caution">
    <text evidence="2">The sequence shown here is derived from an EMBL/GenBank/DDBJ whole genome shotgun (WGS) entry which is preliminary data.</text>
</comment>
<accession>A0ABU3TPA2</accession>
<evidence type="ECO:0000313" key="2">
    <source>
        <dbReference type="EMBL" id="MDU0807694.1"/>
    </source>
</evidence>
<proteinExistence type="predicted"/>
<dbReference type="EMBL" id="JAVNWW010000001">
    <property type="protein sequence ID" value="MDU0807694.1"/>
    <property type="molecule type" value="Genomic_DNA"/>
</dbReference>
<evidence type="ECO:0000313" key="3">
    <source>
        <dbReference type="Proteomes" id="UP001249959"/>
    </source>
</evidence>
<keyword evidence="3" id="KW-1185">Reference proteome</keyword>
<protein>
    <recommendedName>
        <fullName evidence="1">Copper-binding protein MbnP-like domain-containing protein</fullName>
    </recommendedName>
</protein>
<dbReference type="RefSeq" id="WP_316070159.1">
    <property type="nucleotide sequence ID" value="NZ_JAVNWW010000001.1"/>
</dbReference>
<name>A0ABU3TPA2_9BACT</name>
<evidence type="ECO:0000259" key="1">
    <source>
        <dbReference type="Pfam" id="PF20243"/>
    </source>
</evidence>
<dbReference type="PROSITE" id="PS51257">
    <property type="entry name" value="PROKAR_LIPOPROTEIN"/>
    <property type="match status" value="1"/>
</dbReference>
<sequence length="262" mass="28267">MKNLLLFAIVANSFSACQPDNIEPINPNDKNNLTIEFDHIAGAQNLALGSTKYTNASGEDFTVTTLNYFVSNISLKKTDGTSVTMADQYFLVKEVDPTSLTPVLKDVPAGDYTSMTFTIGVDSLKSISAVDQRTGCLDPASYGTDNMYWSWNSGYIFFKMEGISSKAPANSAGLNKFQYHIGGFGGRTSATANNLRKVTVNLPSTATVRKSIAPTVHFLVDVNGVFGPNVKIANGAVIMNPAISGPFANNYQNIFKVDHVHN</sequence>
<gene>
    <name evidence="2" type="ORF">PQG45_01445</name>
</gene>
<organism evidence="2 3">
    <name type="scientific">Aquirufa regiilacus</name>
    <dbReference type="NCBI Taxonomy" id="3024868"/>
    <lineage>
        <taxon>Bacteria</taxon>
        <taxon>Pseudomonadati</taxon>
        <taxon>Bacteroidota</taxon>
        <taxon>Cytophagia</taxon>
        <taxon>Cytophagales</taxon>
        <taxon>Flectobacillaceae</taxon>
        <taxon>Aquirufa</taxon>
    </lineage>
</organism>
<dbReference type="InterPro" id="IPR046863">
    <property type="entry name" value="MbnP-like_dom"/>
</dbReference>
<dbReference type="Proteomes" id="UP001249959">
    <property type="component" value="Unassembled WGS sequence"/>
</dbReference>
<dbReference type="Pfam" id="PF20243">
    <property type="entry name" value="MbnP"/>
    <property type="match status" value="1"/>
</dbReference>
<reference evidence="2 3" key="1">
    <citation type="submission" date="2023-09" db="EMBL/GenBank/DDBJ databases">
        <title>Aquirufa genomes.</title>
        <authorList>
            <person name="Pitt A."/>
        </authorList>
    </citation>
    <scope>NUCLEOTIDE SEQUENCE [LARGE SCALE GENOMIC DNA]</scope>
    <source>
        <strain evidence="2 3">LEOWEIH-7C</strain>
    </source>
</reference>